<evidence type="ECO:0000313" key="2">
    <source>
        <dbReference type="Proteomes" id="UP000659124"/>
    </source>
</evidence>
<dbReference type="EMBL" id="JACVFC010000001">
    <property type="protein sequence ID" value="MBC9930556.1"/>
    <property type="molecule type" value="Genomic_DNA"/>
</dbReference>
<evidence type="ECO:0000313" key="1">
    <source>
        <dbReference type="EMBL" id="MBC9930556.1"/>
    </source>
</evidence>
<reference evidence="1 2" key="1">
    <citation type="submission" date="2020-09" db="EMBL/GenBank/DDBJ databases">
        <title>Genome sequences of type strains of Chitinophaga qingshengii and Chitinophaga varians.</title>
        <authorList>
            <person name="Kittiwongwattana C."/>
        </authorList>
    </citation>
    <scope>NUCLEOTIDE SEQUENCE [LARGE SCALE GENOMIC DNA]</scope>
    <source>
        <strain evidence="1 2">JCM 30026</strain>
    </source>
</reference>
<organism evidence="1 2">
    <name type="scientific">Chitinophaga qingshengii</name>
    <dbReference type="NCBI Taxonomy" id="1569794"/>
    <lineage>
        <taxon>Bacteria</taxon>
        <taxon>Pseudomonadati</taxon>
        <taxon>Bacteroidota</taxon>
        <taxon>Chitinophagia</taxon>
        <taxon>Chitinophagales</taxon>
        <taxon>Chitinophagaceae</taxon>
        <taxon>Chitinophaga</taxon>
    </lineage>
</organism>
<name>A0ABR7TJ89_9BACT</name>
<gene>
    <name evidence="1" type="ORF">ICL07_09250</name>
</gene>
<protein>
    <recommendedName>
        <fullName evidence="3">Lipoprotein</fullName>
    </recommendedName>
</protein>
<dbReference type="RefSeq" id="WP_188087623.1">
    <property type="nucleotide sequence ID" value="NZ_JACVFC010000001.1"/>
</dbReference>
<dbReference type="Proteomes" id="UP000659124">
    <property type="component" value="Unassembled WGS sequence"/>
</dbReference>
<dbReference type="PROSITE" id="PS51257">
    <property type="entry name" value="PROKAR_LIPOPROTEIN"/>
    <property type="match status" value="1"/>
</dbReference>
<accession>A0ABR7TJ89</accession>
<proteinExistence type="predicted"/>
<sequence>MKLLPIFIIIIVCSCKPKNERPATTHADSLPVVNTTDTSAPATFEEHQDSLRKVILQKKENKILKESFLQEMYIRNTVTVAGDSLSIDIPFNLHGADCGAPDCYSTDVSFGFKLKDSLVFPQKIAFREHEHGCIGTDKKISGYFQLMEQTDKYLIYYSAQHKRALVLFSSNKENGTTAYYFTDVARDRINGKNISLITKNYDEADEHAVYPFTSAALSTPEYESFLE</sequence>
<keyword evidence="2" id="KW-1185">Reference proteome</keyword>
<evidence type="ECO:0008006" key="3">
    <source>
        <dbReference type="Google" id="ProtNLM"/>
    </source>
</evidence>
<comment type="caution">
    <text evidence="1">The sequence shown here is derived from an EMBL/GenBank/DDBJ whole genome shotgun (WGS) entry which is preliminary data.</text>
</comment>